<comment type="similarity">
    <text evidence="1 5">Belongs to the 11S seed storage protein (globulins) family.</text>
</comment>
<evidence type="ECO:0000313" key="8">
    <source>
        <dbReference type="Proteomes" id="UP000298416"/>
    </source>
</evidence>
<evidence type="ECO:0000256" key="1">
    <source>
        <dbReference type="ARBA" id="ARBA00007178"/>
    </source>
</evidence>
<evidence type="ECO:0000256" key="5">
    <source>
        <dbReference type="RuleBase" id="RU003681"/>
    </source>
</evidence>
<dbReference type="CDD" id="cd02242">
    <property type="entry name" value="cupin_11S_legumin_N"/>
    <property type="match status" value="1"/>
</dbReference>
<dbReference type="GO" id="GO:0045735">
    <property type="term" value="F:nutrient reservoir activity"/>
    <property type="evidence" value="ECO:0007669"/>
    <property type="project" value="UniProtKB-KW"/>
</dbReference>
<protein>
    <recommendedName>
        <fullName evidence="6">Cupin type-1 domain-containing protein</fullName>
    </recommendedName>
</protein>
<comment type="subunit">
    <text evidence="5">Hexamer; each subunit is composed of an acidic and a basic chain derived from a single precursor and linked by a disulfide bond.</text>
</comment>
<evidence type="ECO:0000256" key="4">
    <source>
        <dbReference type="ARBA" id="ARBA00023157"/>
    </source>
</evidence>
<comment type="function">
    <text evidence="5">Seed storage protein.</text>
</comment>
<keyword evidence="4 5" id="KW-1015">Disulfide bond</keyword>
<organism evidence="7">
    <name type="scientific">Salvia splendens</name>
    <name type="common">Scarlet sage</name>
    <dbReference type="NCBI Taxonomy" id="180675"/>
    <lineage>
        <taxon>Eukaryota</taxon>
        <taxon>Viridiplantae</taxon>
        <taxon>Streptophyta</taxon>
        <taxon>Embryophyta</taxon>
        <taxon>Tracheophyta</taxon>
        <taxon>Spermatophyta</taxon>
        <taxon>Magnoliopsida</taxon>
        <taxon>eudicotyledons</taxon>
        <taxon>Gunneridae</taxon>
        <taxon>Pentapetalae</taxon>
        <taxon>asterids</taxon>
        <taxon>lamiids</taxon>
        <taxon>Lamiales</taxon>
        <taxon>Lamiaceae</taxon>
        <taxon>Nepetoideae</taxon>
        <taxon>Mentheae</taxon>
        <taxon>Salviinae</taxon>
        <taxon>Salvia</taxon>
        <taxon>Salvia subgen. Calosphace</taxon>
        <taxon>core Calosphace</taxon>
    </lineage>
</organism>
<evidence type="ECO:0000313" key="7">
    <source>
        <dbReference type="EMBL" id="KAG6423976.1"/>
    </source>
</evidence>
<dbReference type="SMART" id="SM00835">
    <property type="entry name" value="Cupin_1"/>
    <property type="match status" value="2"/>
</dbReference>
<dbReference type="InterPro" id="IPR050253">
    <property type="entry name" value="Seed_Storage-Functional"/>
</dbReference>
<feature type="domain" description="Cupin type-1" evidence="6">
    <location>
        <begin position="299"/>
        <end position="448"/>
    </location>
</feature>
<sequence>MGKALSLSLCLSFLFLLHGCCSAQMMQQQFWQSMQSQQQHRFRAKTQCQIQQLSAREPTFKFQSEAGFSEYWDTSSAEFECAGIEFVRHQVQPKGLVLPFYTNAPRLTFVVEGSGILGTVIPGCAETYESEAGSSSRYSAREGEDVRRGDRHQKLRRFRRGDVIALPEGITTFVYNDGDAPLTYVSMLDIGNDNNQLDFKFRKFLLAGNPQSIESQKQGQEYRNMFYGFDEQLLADAFNTEPELMRRLQGKEDERGIIVRAEKLRMVLPEYESEEEHSQRRGRPYNGLEETFCSYKIKKNLDHPTSADLYNPRGGRISNVNSQSLPILNYLQLSAQRGILYKNAIVAPQWCTNAHSALYVTKGSARIQVVGTQGRSVFDGEVEEGQLLVVPQNFVVVKKASQNGFEWITFKTNDNAMNAQLAGRLSAIRAMPNEVLMNAFGISRDEAKSLKFGREESTLFSPSQRYA</sequence>
<reference evidence="7" key="1">
    <citation type="submission" date="2018-01" db="EMBL/GenBank/DDBJ databases">
        <authorList>
            <person name="Mao J.F."/>
        </authorList>
    </citation>
    <scope>NUCLEOTIDE SEQUENCE</scope>
    <source>
        <strain evidence="7">Huo1</strain>
        <tissue evidence="7">Leaf</tissue>
    </source>
</reference>
<proteinExistence type="inferred from homology"/>
<dbReference type="PROSITE" id="PS00305">
    <property type="entry name" value="11S_SEED_STORAGE"/>
    <property type="match status" value="1"/>
</dbReference>
<dbReference type="OrthoDB" id="1903982at2759"/>
<keyword evidence="5" id="KW-0732">Signal</keyword>
<dbReference type="FunFam" id="2.60.120.10:FF:000073">
    <property type="entry name" value="Glycinin G1"/>
    <property type="match status" value="1"/>
</dbReference>
<dbReference type="Gene3D" id="2.60.120.10">
    <property type="entry name" value="Jelly Rolls"/>
    <property type="match status" value="2"/>
</dbReference>
<dbReference type="Pfam" id="PF00190">
    <property type="entry name" value="Cupin_1"/>
    <property type="match status" value="2"/>
</dbReference>
<dbReference type="InterPro" id="IPR006044">
    <property type="entry name" value="11S_seedstore_pln"/>
</dbReference>
<keyword evidence="3 5" id="KW-0708">Seed storage protein</keyword>
<gene>
    <name evidence="7" type="ORF">SASPL_114385</name>
</gene>
<name>A0A8X8Y6C5_SALSN</name>
<comment type="caution">
    <text evidence="7">The sequence shown here is derived from an EMBL/GenBank/DDBJ whole genome shotgun (WGS) entry which is preliminary data.</text>
</comment>
<feature type="chain" id="PRO_5036516161" description="Cupin type-1 domain-containing protein" evidence="5">
    <location>
        <begin position="24"/>
        <end position="467"/>
    </location>
</feature>
<dbReference type="PANTHER" id="PTHR31189">
    <property type="entry name" value="OS03G0336100 PROTEIN-RELATED"/>
    <property type="match status" value="1"/>
</dbReference>
<reference evidence="7" key="2">
    <citation type="submission" date="2020-08" db="EMBL/GenBank/DDBJ databases">
        <title>Plant Genome Project.</title>
        <authorList>
            <person name="Zhang R.-G."/>
        </authorList>
    </citation>
    <scope>NUCLEOTIDE SEQUENCE</scope>
    <source>
        <strain evidence="7">Huo1</strain>
        <tissue evidence="7">Leaf</tissue>
    </source>
</reference>
<dbReference type="InterPro" id="IPR014710">
    <property type="entry name" value="RmlC-like_jellyroll"/>
</dbReference>
<dbReference type="SUPFAM" id="SSF51182">
    <property type="entry name" value="RmlC-like cupins"/>
    <property type="match status" value="1"/>
</dbReference>
<dbReference type="AlphaFoldDB" id="A0A8X8Y6C5"/>
<dbReference type="CDD" id="cd02243">
    <property type="entry name" value="cupin_11S_legumin_C"/>
    <property type="match status" value="1"/>
</dbReference>
<dbReference type="InterPro" id="IPR011051">
    <property type="entry name" value="RmlC_Cupin_sf"/>
</dbReference>
<keyword evidence="8" id="KW-1185">Reference proteome</keyword>
<dbReference type="EMBL" id="PNBA02000005">
    <property type="protein sequence ID" value="KAG6423976.1"/>
    <property type="molecule type" value="Genomic_DNA"/>
</dbReference>
<evidence type="ECO:0000256" key="2">
    <source>
        <dbReference type="ARBA" id="ARBA00022761"/>
    </source>
</evidence>
<feature type="domain" description="Cupin type-1" evidence="6">
    <location>
        <begin position="51"/>
        <end position="246"/>
    </location>
</feature>
<evidence type="ECO:0000256" key="3">
    <source>
        <dbReference type="ARBA" id="ARBA00023129"/>
    </source>
</evidence>
<feature type="signal peptide" evidence="5">
    <location>
        <begin position="1"/>
        <end position="23"/>
    </location>
</feature>
<dbReference type="InterPro" id="IPR006045">
    <property type="entry name" value="Cupin_1"/>
</dbReference>
<dbReference type="PRINTS" id="PR00439">
    <property type="entry name" value="11SGLOBULIN"/>
</dbReference>
<dbReference type="InterPro" id="IPR022379">
    <property type="entry name" value="11S_seedstore_CS"/>
</dbReference>
<evidence type="ECO:0000259" key="6">
    <source>
        <dbReference type="SMART" id="SM00835"/>
    </source>
</evidence>
<keyword evidence="2 5" id="KW-0758">Storage protein</keyword>
<accession>A0A8X8Y6C5</accession>
<dbReference type="Proteomes" id="UP000298416">
    <property type="component" value="Unassembled WGS sequence"/>
</dbReference>
<dbReference type="PANTHER" id="PTHR31189:SF76">
    <property type="entry name" value="11S GLOBULIN SUBUNIT BETA-LIKE"/>
    <property type="match status" value="1"/>
</dbReference>